<dbReference type="EMBL" id="EQ974152">
    <property type="protein sequence ID" value="EEF32641.1"/>
    <property type="molecule type" value="Genomic_DNA"/>
</dbReference>
<sequence>MGKFNSVEDEGVGNNESTKGSTGFSCSGLNNPIELNTISFMKKRKLKHLTH</sequence>
<reference evidence="3" key="1">
    <citation type="journal article" date="2010" name="Nat. Biotechnol.">
        <title>Draft genome sequence of the oilseed species Ricinus communis.</title>
        <authorList>
            <person name="Chan A.P."/>
            <person name="Crabtree J."/>
            <person name="Zhao Q."/>
            <person name="Lorenzi H."/>
            <person name="Orvis J."/>
            <person name="Puiu D."/>
            <person name="Melake-Berhan A."/>
            <person name="Jones K.M."/>
            <person name="Redman J."/>
            <person name="Chen G."/>
            <person name="Cahoon E.B."/>
            <person name="Gedil M."/>
            <person name="Stanke M."/>
            <person name="Haas B.J."/>
            <person name="Wortman J.R."/>
            <person name="Fraser-Liggett C.M."/>
            <person name="Ravel J."/>
            <person name="Rabinowicz P.D."/>
        </authorList>
    </citation>
    <scope>NUCLEOTIDE SEQUENCE [LARGE SCALE GENOMIC DNA]</scope>
    <source>
        <strain evidence="3">cv. Hale</strain>
    </source>
</reference>
<dbReference type="Proteomes" id="UP000008311">
    <property type="component" value="Unassembled WGS sequence"/>
</dbReference>
<dbReference type="InParanoid" id="B9SUR5"/>
<keyword evidence="3" id="KW-1185">Reference proteome</keyword>
<gene>
    <name evidence="2" type="ORF">RCOM_1361950</name>
</gene>
<protein>
    <submittedName>
        <fullName evidence="2">Uncharacterized protein</fullName>
    </submittedName>
</protein>
<feature type="region of interest" description="Disordered" evidence="1">
    <location>
        <begin position="1"/>
        <end position="32"/>
    </location>
</feature>
<feature type="compositionally biased region" description="Polar residues" evidence="1">
    <location>
        <begin position="14"/>
        <end position="32"/>
    </location>
</feature>
<proteinExistence type="predicted"/>
<evidence type="ECO:0000256" key="1">
    <source>
        <dbReference type="SAM" id="MobiDB-lite"/>
    </source>
</evidence>
<evidence type="ECO:0000313" key="2">
    <source>
        <dbReference type="EMBL" id="EEF32641.1"/>
    </source>
</evidence>
<evidence type="ECO:0000313" key="3">
    <source>
        <dbReference type="Proteomes" id="UP000008311"/>
    </source>
</evidence>
<dbReference type="AlphaFoldDB" id="B9SUR5"/>
<organism evidence="2 3">
    <name type="scientific">Ricinus communis</name>
    <name type="common">Castor bean</name>
    <dbReference type="NCBI Taxonomy" id="3988"/>
    <lineage>
        <taxon>Eukaryota</taxon>
        <taxon>Viridiplantae</taxon>
        <taxon>Streptophyta</taxon>
        <taxon>Embryophyta</taxon>
        <taxon>Tracheophyta</taxon>
        <taxon>Spermatophyta</taxon>
        <taxon>Magnoliopsida</taxon>
        <taxon>eudicotyledons</taxon>
        <taxon>Gunneridae</taxon>
        <taxon>Pentapetalae</taxon>
        <taxon>rosids</taxon>
        <taxon>fabids</taxon>
        <taxon>Malpighiales</taxon>
        <taxon>Euphorbiaceae</taxon>
        <taxon>Acalyphoideae</taxon>
        <taxon>Acalypheae</taxon>
        <taxon>Ricinus</taxon>
    </lineage>
</organism>
<name>B9SUR5_RICCO</name>
<accession>B9SUR5</accession>